<reference evidence="1" key="1">
    <citation type="submission" date="2017-12" db="EMBL/GenBank/DDBJ databases">
        <title>Gene loss provides genomic basis for host adaptation in cereal stripe rust fungi.</title>
        <authorList>
            <person name="Xia C."/>
        </authorList>
    </citation>
    <scope>NUCLEOTIDE SEQUENCE [LARGE SCALE GENOMIC DNA]</scope>
    <source>
        <strain evidence="1">93-210</strain>
    </source>
</reference>
<dbReference type="AlphaFoldDB" id="A0A2S4UQ33"/>
<dbReference type="VEuPathDB" id="FungiDB:PSHT_06662"/>
<dbReference type="Proteomes" id="UP000239156">
    <property type="component" value="Unassembled WGS sequence"/>
</dbReference>
<dbReference type="OrthoDB" id="2506588at2759"/>
<gene>
    <name evidence="1" type="ORF">PSTT_13784</name>
</gene>
<protein>
    <submittedName>
        <fullName evidence="1">Uncharacterized protein</fullName>
    </submittedName>
</protein>
<sequence length="335" mass="38367">MAVHITRFNQFSLVYRVKDTINTRFITESWTNPLLKEKMEALDEHYPVRLYNPIIKLEGFNGVLDTPVELLHVVLLGFVKYLARGDISKLSDTNKSILIARLEAFDSSNLNVGSMKPCYMIKHIKSLVGRQFKIILQAAPFVLLNLINAERQRIWKALCKLCPLIFQTHITNMDKYITDLKRHINEFMYHLIKSTARWVHKPKLHMLLHLPECILCFGPASLFSTEKFESFNEVVREASVHSNRQALGRDIAMTFQNRGCLQFLMAGGIVYDRRTGTLTHVSHQVTNLFATHPLLQRSLGYNRDVINRGSAGDFPSVAQSKVREAAVEMVPEDIT</sequence>
<dbReference type="PANTHER" id="PTHR31912:SF34">
    <property type="entry name" value="NOTOCHORD-RELATED PROTEIN"/>
    <property type="match status" value="1"/>
</dbReference>
<accession>A0A2S4UQ33</accession>
<evidence type="ECO:0000313" key="1">
    <source>
        <dbReference type="EMBL" id="POV99425.1"/>
    </source>
</evidence>
<dbReference type="VEuPathDB" id="FungiDB:PSTT_13784"/>
<comment type="caution">
    <text evidence="1">The sequence shown here is derived from an EMBL/GenBank/DDBJ whole genome shotgun (WGS) entry which is preliminary data.</text>
</comment>
<dbReference type="PANTHER" id="PTHR31912">
    <property type="entry name" value="IP13529P"/>
    <property type="match status" value="1"/>
</dbReference>
<organism evidence="1 2">
    <name type="scientific">Puccinia striiformis</name>
    <dbReference type="NCBI Taxonomy" id="27350"/>
    <lineage>
        <taxon>Eukaryota</taxon>
        <taxon>Fungi</taxon>
        <taxon>Dikarya</taxon>
        <taxon>Basidiomycota</taxon>
        <taxon>Pucciniomycotina</taxon>
        <taxon>Pucciniomycetes</taxon>
        <taxon>Pucciniales</taxon>
        <taxon>Pucciniaceae</taxon>
        <taxon>Puccinia</taxon>
    </lineage>
</organism>
<evidence type="ECO:0000313" key="2">
    <source>
        <dbReference type="Proteomes" id="UP000239156"/>
    </source>
</evidence>
<keyword evidence="2" id="KW-1185">Reference proteome</keyword>
<dbReference type="EMBL" id="PKSL01000201">
    <property type="protein sequence ID" value="POV99425.1"/>
    <property type="molecule type" value="Genomic_DNA"/>
</dbReference>
<proteinExistence type="predicted"/>
<name>A0A2S4UQ33_9BASI</name>